<proteinExistence type="predicted"/>
<reference evidence="2 3" key="1">
    <citation type="journal article" date="2011" name="Cell">
        <title>Insight into structure and assembly of the nuclear pore complex by utilizing the genome of a eukaryotic thermophile.</title>
        <authorList>
            <person name="Amlacher S."/>
            <person name="Sarges P."/>
            <person name="Flemming D."/>
            <person name="van Noort V."/>
            <person name="Kunze R."/>
            <person name="Devos D.P."/>
            <person name="Arumugam M."/>
            <person name="Bork P."/>
            <person name="Hurt E."/>
        </authorList>
    </citation>
    <scope>NUCLEOTIDE SEQUENCE [LARGE SCALE GENOMIC DNA]</scope>
    <source>
        <strain evidence="3">DSM 1495 / CBS 144.50 / IMI 039719</strain>
    </source>
</reference>
<dbReference type="Proteomes" id="UP000008066">
    <property type="component" value="Unassembled WGS sequence"/>
</dbReference>
<accession>G0SD38</accession>
<evidence type="ECO:0000313" key="3">
    <source>
        <dbReference type="Proteomes" id="UP000008066"/>
    </source>
</evidence>
<gene>
    <name evidence="2" type="ORF">CTHT_0050700</name>
</gene>
<feature type="region of interest" description="Disordered" evidence="1">
    <location>
        <begin position="1"/>
        <end position="39"/>
    </location>
</feature>
<dbReference type="EMBL" id="GL988045">
    <property type="protein sequence ID" value="EGS18468.1"/>
    <property type="molecule type" value="Genomic_DNA"/>
</dbReference>
<dbReference type="KEGG" id="cthr:CTHT_0050700"/>
<organism evidence="3">
    <name type="scientific">Chaetomium thermophilum (strain DSM 1495 / CBS 144.50 / IMI 039719)</name>
    <name type="common">Thermochaetoides thermophila</name>
    <dbReference type="NCBI Taxonomy" id="759272"/>
    <lineage>
        <taxon>Eukaryota</taxon>
        <taxon>Fungi</taxon>
        <taxon>Dikarya</taxon>
        <taxon>Ascomycota</taxon>
        <taxon>Pezizomycotina</taxon>
        <taxon>Sordariomycetes</taxon>
        <taxon>Sordariomycetidae</taxon>
        <taxon>Sordariales</taxon>
        <taxon>Chaetomiaceae</taxon>
        <taxon>Thermochaetoides</taxon>
    </lineage>
</organism>
<sequence>MPRHRWLPRSLPSPHRMSSRSASSSRLRTRRLVQPKPQLAKLEARELAVEDFACPSPPEPTSASSLSAPVPRKQECKTSTVKDPSPAPAGTSRLSTEEKGKGRSLPLAEEPPLPGT</sequence>
<dbReference type="HOGENOM" id="CLU_2096607_0_0_1"/>
<name>G0SD38_CHATD</name>
<dbReference type="AlphaFoldDB" id="G0SD38"/>
<dbReference type="GeneID" id="18259108"/>
<feature type="region of interest" description="Disordered" evidence="1">
    <location>
        <begin position="51"/>
        <end position="116"/>
    </location>
</feature>
<evidence type="ECO:0000256" key="1">
    <source>
        <dbReference type="SAM" id="MobiDB-lite"/>
    </source>
</evidence>
<evidence type="ECO:0000313" key="2">
    <source>
        <dbReference type="EMBL" id="EGS18468.1"/>
    </source>
</evidence>
<protein>
    <submittedName>
        <fullName evidence="2">Uncharacterized protein</fullName>
    </submittedName>
</protein>
<keyword evidence="3" id="KW-1185">Reference proteome</keyword>
<dbReference type="RefSeq" id="XP_006695413.1">
    <property type="nucleotide sequence ID" value="XM_006695350.1"/>
</dbReference>